<evidence type="ECO:0000256" key="3">
    <source>
        <dbReference type="ARBA" id="ARBA00022840"/>
    </source>
</evidence>
<dbReference type="GO" id="GO:1903806">
    <property type="term" value="P:L-isoleucine import across plasma membrane"/>
    <property type="evidence" value="ECO:0007669"/>
    <property type="project" value="TreeGrafter"/>
</dbReference>
<name>A0A7T3RD28_9SPIR</name>
<keyword evidence="1" id="KW-0813">Transport</keyword>
<feature type="domain" description="ABC transporter" evidence="4">
    <location>
        <begin position="10"/>
        <end position="263"/>
    </location>
</feature>
<dbReference type="Pfam" id="PF00005">
    <property type="entry name" value="ABC_tran"/>
    <property type="match status" value="1"/>
</dbReference>
<evidence type="ECO:0000259" key="4">
    <source>
        <dbReference type="PROSITE" id="PS50893"/>
    </source>
</evidence>
<dbReference type="GO" id="GO:0005886">
    <property type="term" value="C:plasma membrane"/>
    <property type="evidence" value="ECO:0007669"/>
    <property type="project" value="TreeGrafter"/>
</dbReference>
<reference evidence="5 6" key="1">
    <citation type="submission" date="2020-11" db="EMBL/GenBank/DDBJ databases">
        <title>Treponema Peruensis nv. sp., first commensal Treponema isolated from human feces.</title>
        <authorList>
            <person name="Belkhou C."/>
            <person name="Raes J."/>
        </authorList>
    </citation>
    <scope>NUCLEOTIDE SEQUENCE [LARGE SCALE GENOMIC DNA]</scope>
    <source>
        <strain evidence="5 6">RCC2812</strain>
    </source>
</reference>
<dbReference type="Pfam" id="PF12399">
    <property type="entry name" value="BCA_ABC_TP_C"/>
    <property type="match status" value="1"/>
</dbReference>
<dbReference type="InterPro" id="IPR027417">
    <property type="entry name" value="P-loop_NTPase"/>
</dbReference>
<dbReference type="GO" id="GO:0042941">
    <property type="term" value="P:D-alanine transmembrane transport"/>
    <property type="evidence" value="ECO:0007669"/>
    <property type="project" value="TreeGrafter"/>
</dbReference>
<dbReference type="Gene3D" id="3.40.50.300">
    <property type="entry name" value="P-loop containing nucleotide triphosphate hydrolases"/>
    <property type="match status" value="1"/>
</dbReference>
<gene>
    <name evidence="5" type="ORF">IWA51_11635</name>
</gene>
<organism evidence="5 6">
    <name type="scientific">Treponema peruense</name>
    <dbReference type="NCBI Taxonomy" id="2787628"/>
    <lineage>
        <taxon>Bacteria</taxon>
        <taxon>Pseudomonadati</taxon>
        <taxon>Spirochaetota</taxon>
        <taxon>Spirochaetia</taxon>
        <taxon>Spirochaetales</taxon>
        <taxon>Treponemataceae</taxon>
        <taxon>Treponema</taxon>
    </lineage>
</organism>
<dbReference type="FunFam" id="3.40.50.300:FF:000421">
    <property type="entry name" value="Branched-chain amino acid ABC transporter ATP-binding protein"/>
    <property type="match status" value="1"/>
</dbReference>
<dbReference type="KEGG" id="tper:IWA51_11635"/>
<dbReference type="GO" id="GO:0005304">
    <property type="term" value="F:L-valine transmembrane transporter activity"/>
    <property type="evidence" value="ECO:0007669"/>
    <property type="project" value="TreeGrafter"/>
</dbReference>
<dbReference type="InterPro" id="IPR003593">
    <property type="entry name" value="AAA+_ATPase"/>
</dbReference>
<dbReference type="AlphaFoldDB" id="A0A7T3RD28"/>
<dbReference type="GO" id="GO:0015192">
    <property type="term" value="F:L-phenylalanine transmembrane transporter activity"/>
    <property type="evidence" value="ECO:0007669"/>
    <property type="project" value="TreeGrafter"/>
</dbReference>
<dbReference type="SUPFAM" id="SSF52540">
    <property type="entry name" value="P-loop containing nucleoside triphosphate hydrolases"/>
    <property type="match status" value="1"/>
</dbReference>
<dbReference type="PROSITE" id="PS50893">
    <property type="entry name" value="ABC_TRANSPORTER_2"/>
    <property type="match status" value="1"/>
</dbReference>
<dbReference type="GO" id="GO:1903805">
    <property type="term" value="P:L-valine import across plasma membrane"/>
    <property type="evidence" value="ECO:0007669"/>
    <property type="project" value="TreeGrafter"/>
</dbReference>
<keyword evidence="2" id="KW-0547">Nucleotide-binding</keyword>
<dbReference type="Proteomes" id="UP000595224">
    <property type="component" value="Chromosome"/>
</dbReference>
<evidence type="ECO:0000256" key="2">
    <source>
        <dbReference type="ARBA" id="ARBA00022741"/>
    </source>
</evidence>
<dbReference type="SMART" id="SM00382">
    <property type="entry name" value="AAA"/>
    <property type="match status" value="1"/>
</dbReference>
<evidence type="ECO:0000256" key="1">
    <source>
        <dbReference type="ARBA" id="ARBA00022448"/>
    </source>
</evidence>
<sequence>MAEKDKELLLQAKDISIVFGGLRAVSDFSLDLYKGELIGLIGPNGAGKTTVFNMLSGIYKPTEGTVTFVDRNGKLDVINGRSPAQLNRLGIARTFQNIRLFGSLSVADNIKIALHQNRKANPVDVLVRTGKFRKDEKLMQEKTEHLLSLFHMENKISEYAKNLPYGEQRKLEICRALASAPELLLLDEPAAGMNGQETEELMEMISFIRKEFKLTVLLIEHDMKLVMGICERLMVLNYGKIIASGLPAEIQSNSAVIKAYLGSEYEAIAGGAQ</sequence>
<dbReference type="RefSeq" id="WP_198442547.1">
    <property type="nucleotide sequence ID" value="NZ_CBCSHE010000005.1"/>
</dbReference>
<dbReference type="EMBL" id="CP064936">
    <property type="protein sequence ID" value="QQA00888.1"/>
    <property type="molecule type" value="Genomic_DNA"/>
</dbReference>
<dbReference type="GO" id="GO:0015808">
    <property type="term" value="P:L-alanine transport"/>
    <property type="evidence" value="ECO:0007669"/>
    <property type="project" value="TreeGrafter"/>
</dbReference>
<evidence type="ECO:0000313" key="5">
    <source>
        <dbReference type="EMBL" id="QQA00888.1"/>
    </source>
</evidence>
<dbReference type="InterPro" id="IPR032823">
    <property type="entry name" value="BCA_ABC_TP_C"/>
</dbReference>
<protein>
    <submittedName>
        <fullName evidence="5">ABC transporter ATP-binding protein</fullName>
    </submittedName>
</protein>
<accession>A0A7T3RD28</accession>
<evidence type="ECO:0000313" key="6">
    <source>
        <dbReference type="Proteomes" id="UP000595224"/>
    </source>
</evidence>
<dbReference type="GO" id="GO:0005524">
    <property type="term" value="F:ATP binding"/>
    <property type="evidence" value="ECO:0007669"/>
    <property type="project" value="UniProtKB-KW"/>
</dbReference>
<dbReference type="CDD" id="cd03219">
    <property type="entry name" value="ABC_Mj1267_LivG_branched"/>
    <property type="match status" value="1"/>
</dbReference>
<keyword evidence="3 5" id="KW-0067">ATP-binding</keyword>
<dbReference type="PANTHER" id="PTHR45772:SF7">
    <property type="entry name" value="AMINO ACID ABC TRANSPORTER ATP-BINDING PROTEIN"/>
    <property type="match status" value="1"/>
</dbReference>
<dbReference type="GO" id="GO:0015188">
    <property type="term" value="F:L-isoleucine transmembrane transporter activity"/>
    <property type="evidence" value="ECO:0007669"/>
    <property type="project" value="TreeGrafter"/>
</dbReference>
<dbReference type="PANTHER" id="PTHR45772">
    <property type="entry name" value="CONSERVED COMPONENT OF ABC TRANSPORTER FOR NATURAL AMINO ACIDS-RELATED"/>
    <property type="match status" value="1"/>
</dbReference>
<dbReference type="InterPro" id="IPR003439">
    <property type="entry name" value="ABC_transporter-like_ATP-bd"/>
</dbReference>
<proteinExistence type="predicted"/>
<keyword evidence="6" id="KW-1185">Reference proteome</keyword>
<dbReference type="GO" id="GO:0016887">
    <property type="term" value="F:ATP hydrolysis activity"/>
    <property type="evidence" value="ECO:0007669"/>
    <property type="project" value="InterPro"/>
</dbReference>
<dbReference type="InterPro" id="IPR051120">
    <property type="entry name" value="ABC_AA/LPS_Transport"/>
</dbReference>